<dbReference type="AlphaFoldDB" id="A0AAV9E2K5"/>
<reference evidence="2" key="1">
    <citation type="journal article" date="2023" name="Nat. Commun.">
        <title>Diploid and tetraploid genomes of Acorus and the evolution of monocots.</title>
        <authorList>
            <person name="Ma L."/>
            <person name="Liu K.W."/>
            <person name="Li Z."/>
            <person name="Hsiao Y.Y."/>
            <person name="Qi Y."/>
            <person name="Fu T."/>
            <person name="Tang G.D."/>
            <person name="Zhang D."/>
            <person name="Sun W.H."/>
            <person name="Liu D.K."/>
            <person name="Li Y."/>
            <person name="Chen G.Z."/>
            <person name="Liu X.D."/>
            <person name="Liao X.Y."/>
            <person name="Jiang Y.T."/>
            <person name="Yu X."/>
            <person name="Hao Y."/>
            <person name="Huang J."/>
            <person name="Zhao X.W."/>
            <person name="Ke S."/>
            <person name="Chen Y.Y."/>
            <person name="Wu W.L."/>
            <person name="Hsu J.L."/>
            <person name="Lin Y.F."/>
            <person name="Huang M.D."/>
            <person name="Li C.Y."/>
            <person name="Huang L."/>
            <person name="Wang Z.W."/>
            <person name="Zhao X."/>
            <person name="Zhong W.Y."/>
            <person name="Peng D.H."/>
            <person name="Ahmad S."/>
            <person name="Lan S."/>
            <person name="Zhang J.S."/>
            <person name="Tsai W.C."/>
            <person name="Van de Peer Y."/>
            <person name="Liu Z.J."/>
        </authorList>
    </citation>
    <scope>NUCLEOTIDE SEQUENCE</scope>
    <source>
        <strain evidence="2">CP</strain>
    </source>
</reference>
<proteinExistence type="predicted"/>
<dbReference type="PANTHER" id="PTHR31722">
    <property type="entry name" value="OS06G0675200 PROTEIN"/>
    <property type="match status" value="1"/>
</dbReference>
<feature type="region of interest" description="Disordered" evidence="1">
    <location>
        <begin position="1"/>
        <end position="21"/>
    </location>
</feature>
<feature type="region of interest" description="Disordered" evidence="1">
    <location>
        <begin position="85"/>
        <end position="258"/>
    </location>
</feature>
<protein>
    <submittedName>
        <fullName evidence="2">Uncharacterized protein</fullName>
    </submittedName>
</protein>
<dbReference type="PANTHER" id="PTHR31722:SF0">
    <property type="entry name" value="OS06G0675200 PROTEIN"/>
    <property type="match status" value="1"/>
</dbReference>
<reference evidence="2" key="2">
    <citation type="submission" date="2023-06" db="EMBL/GenBank/DDBJ databases">
        <authorList>
            <person name="Ma L."/>
            <person name="Liu K.-W."/>
            <person name="Li Z."/>
            <person name="Hsiao Y.-Y."/>
            <person name="Qi Y."/>
            <person name="Fu T."/>
            <person name="Tang G."/>
            <person name="Zhang D."/>
            <person name="Sun W.-H."/>
            <person name="Liu D.-K."/>
            <person name="Li Y."/>
            <person name="Chen G.-Z."/>
            <person name="Liu X.-D."/>
            <person name="Liao X.-Y."/>
            <person name="Jiang Y.-T."/>
            <person name="Yu X."/>
            <person name="Hao Y."/>
            <person name="Huang J."/>
            <person name="Zhao X.-W."/>
            <person name="Ke S."/>
            <person name="Chen Y.-Y."/>
            <person name="Wu W.-L."/>
            <person name="Hsu J.-L."/>
            <person name="Lin Y.-F."/>
            <person name="Huang M.-D."/>
            <person name="Li C.-Y."/>
            <person name="Huang L."/>
            <person name="Wang Z.-W."/>
            <person name="Zhao X."/>
            <person name="Zhong W.-Y."/>
            <person name="Peng D.-H."/>
            <person name="Ahmad S."/>
            <person name="Lan S."/>
            <person name="Zhang J.-S."/>
            <person name="Tsai W.-C."/>
            <person name="Van De Peer Y."/>
            <person name="Liu Z.-J."/>
        </authorList>
    </citation>
    <scope>NUCLEOTIDE SEQUENCE</scope>
    <source>
        <strain evidence="2">CP</strain>
        <tissue evidence="2">Leaves</tissue>
    </source>
</reference>
<sequence>MTPNGVCPRISFSRDFPDEPAPSAVDRAFPVVSDDAAECRPSESPHLEISAGKDFVDFEFRLDDPVKMLPADELFSDGKLVPLHLAPSSAAGRPPLDPPSPPPAVGRPPPSSDGYIFSPKAPSCSSRWRELLGLKRVQNPKSDLQKPSSAASKNPNPRSLKHFLNRNQKSTPSDTSLSLPLLRESSDSEAVAASSRLSLSSSSSSGPDTRTSPASPSTPTSRPSSRSPSISAGIRLGVGRRSSGEPIPSRDSPRMNSSGKIVFHSLERSTSSPGSFNGSRPIKYRPMERSYSANVRITPVLNVPVCSLLGSSKSGSVFGLGQIFSAQKREQQHNRSVGGAKSKRNDRP</sequence>
<name>A0AAV9E2K5_ACOCL</name>
<evidence type="ECO:0000256" key="1">
    <source>
        <dbReference type="SAM" id="MobiDB-lite"/>
    </source>
</evidence>
<accession>A0AAV9E2K5</accession>
<comment type="caution">
    <text evidence="2">The sequence shown here is derived from an EMBL/GenBank/DDBJ whole genome shotgun (WGS) entry which is preliminary data.</text>
</comment>
<evidence type="ECO:0000313" key="2">
    <source>
        <dbReference type="EMBL" id="KAK1307624.1"/>
    </source>
</evidence>
<organism evidence="2 3">
    <name type="scientific">Acorus calamus</name>
    <name type="common">Sweet flag</name>
    <dbReference type="NCBI Taxonomy" id="4465"/>
    <lineage>
        <taxon>Eukaryota</taxon>
        <taxon>Viridiplantae</taxon>
        <taxon>Streptophyta</taxon>
        <taxon>Embryophyta</taxon>
        <taxon>Tracheophyta</taxon>
        <taxon>Spermatophyta</taxon>
        <taxon>Magnoliopsida</taxon>
        <taxon>Liliopsida</taxon>
        <taxon>Acoraceae</taxon>
        <taxon>Acorus</taxon>
    </lineage>
</organism>
<dbReference type="EMBL" id="JAUJYO010000009">
    <property type="protein sequence ID" value="KAK1307624.1"/>
    <property type="molecule type" value="Genomic_DNA"/>
</dbReference>
<feature type="region of interest" description="Disordered" evidence="1">
    <location>
        <begin position="327"/>
        <end position="348"/>
    </location>
</feature>
<feature type="compositionally biased region" description="Pro residues" evidence="1">
    <location>
        <begin position="95"/>
        <end position="111"/>
    </location>
</feature>
<keyword evidence="3" id="KW-1185">Reference proteome</keyword>
<evidence type="ECO:0000313" key="3">
    <source>
        <dbReference type="Proteomes" id="UP001180020"/>
    </source>
</evidence>
<feature type="compositionally biased region" description="Low complexity" evidence="1">
    <location>
        <begin position="170"/>
        <end position="229"/>
    </location>
</feature>
<gene>
    <name evidence="2" type="ORF">QJS10_CPA09g01134</name>
</gene>
<feature type="compositionally biased region" description="Polar residues" evidence="1">
    <location>
        <begin position="139"/>
        <end position="157"/>
    </location>
</feature>
<dbReference type="Proteomes" id="UP001180020">
    <property type="component" value="Unassembled WGS sequence"/>
</dbReference>